<reference evidence="2 3" key="1">
    <citation type="submission" date="2020-04" db="EMBL/GenBank/DDBJ databases">
        <authorList>
            <person name="Alioto T."/>
            <person name="Alioto T."/>
            <person name="Gomez Garrido J."/>
        </authorList>
    </citation>
    <scope>NUCLEOTIDE SEQUENCE [LARGE SCALE GENOMIC DNA]</scope>
</reference>
<keyword evidence="3" id="KW-1185">Reference proteome</keyword>
<dbReference type="SUPFAM" id="SSF52047">
    <property type="entry name" value="RNI-like"/>
    <property type="match status" value="1"/>
</dbReference>
<feature type="compositionally biased region" description="Basic residues" evidence="1">
    <location>
        <begin position="8"/>
        <end position="24"/>
    </location>
</feature>
<dbReference type="Gene3D" id="3.80.10.10">
    <property type="entry name" value="Ribonuclease Inhibitor"/>
    <property type="match status" value="1"/>
</dbReference>
<organism evidence="2 3">
    <name type="scientific">Cloeon dipterum</name>
    <dbReference type="NCBI Taxonomy" id="197152"/>
    <lineage>
        <taxon>Eukaryota</taxon>
        <taxon>Metazoa</taxon>
        <taxon>Ecdysozoa</taxon>
        <taxon>Arthropoda</taxon>
        <taxon>Hexapoda</taxon>
        <taxon>Insecta</taxon>
        <taxon>Pterygota</taxon>
        <taxon>Palaeoptera</taxon>
        <taxon>Ephemeroptera</taxon>
        <taxon>Pisciforma</taxon>
        <taxon>Baetidae</taxon>
        <taxon>Cloeon</taxon>
    </lineage>
</organism>
<dbReference type="Proteomes" id="UP000494165">
    <property type="component" value="Unassembled WGS sequence"/>
</dbReference>
<protein>
    <submittedName>
        <fullName evidence="2">Uncharacterized protein</fullName>
    </submittedName>
</protein>
<evidence type="ECO:0000256" key="1">
    <source>
        <dbReference type="SAM" id="MobiDB-lite"/>
    </source>
</evidence>
<gene>
    <name evidence="2" type="ORF">CLODIP_2_CD15316</name>
</gene>
<accession>A0A8S1DU04</accession>
<comment type="caution">
    <text evidence="2">The sequence shown here is derived from an EMBL/GenBank/DDBJ whole genome shotgun (WGS) entry which is preliminary data.</text>
</comment>
<feature type="region of interest" description="Disordered" evidence="1">
    <location>
        <begin position="1"/>
        <end position="33"/>
    </location>
</feature>
<name>A0A8S1DU04_9INSE</name>
<dbReference type="InterPro" id="IPR032675">
    <property type="entry name" value="LRR_dom_sf"/>
</dbReference>
<sequence>MALFSLGPRRRAKKKKKQQRRGRKNRENNMDDELKLKKTKIRLNNLQLSNQRLKDLTAEAIAKSITFYTDNKKTFKLSNDMKNEVLLALSSIKRKSQSVVSEKEAEEYLKGIKLLLNATTRELSLRDDGVLSFFPSTPIFTDKMLDLIADNAKNLGKLVYDKILNSTQSFVEKICKFEKLNTLETSVKLEYADLVHICKSLHNLTYVDVQDLTISDAADLDNIDEIKDAFSHLKVFLFESNSNLLRHSENLEILELACLLHIPGLQEIHYFNDATFFPLIGDENTNWPLESTALQSLRTHPIPGAPYHESFPNVKNLTVHPNWKKTDIDQQSFEPLLHFSRLERLKLTSLSAIHISKFVESYGDNLLVLAICGQSSEVIDLNEISSSCPNLESLQISYYFSIDDSSDSNRNHLFPKLKKFIWVTTINKTRLSRVLSWPMLEKIDIISQIRDYFSLDDLRECADLISNGSVLTRLKTLYFTLHISEETGCFGALSGLLKNACAFLPNLTKVKLYITAFMGDTLAYYYETPVHLNEEGLVILEDPNLRGFLSLLAAYENLARI</sequence>
<evidence type="ECO:0000313" key="3">
    <source>
        <dbReference type="Proteomes" id="UP000494165"/>
    </source>
</evidence>
<evidence type="ECO:0000313" key="2">
    <source>
        <dbReference type="EMBL" id="CAB3384494.1"/>
    </source>
</evidence>
<dbReference type="AlphaFoldDB" id="A0A8S1DU04"/>
<proteinExistence type="predicted"/>
<dbReference type="EMBL" id="CADEPI010000353">
    <property type="protein sequence ID" value="CAB3384494.1"/>
    <property type="molecule type" value="Genomic_DNA"/>
</dbReference>